<feature type="compositionally biased region" description="Basic and acidic residues" evidence="1">
    <location>
        <begin position="1"/>
        <end position="12"/>
    </location>
</feature>
<keyword evidence="4" id="KW-1185">Reference proteome</keyword>
<reference evidence="2 5" key="2">
    <citation type="submission" date="2020-07" db="EMBL/GenBank/DDBJ databases">
        <authorList>
            <person name="Feng H."/>
        </authorList>
    </citation>
    <scope>NUCLEOTIDE SEQUENCE [LARGE SCALE GENOMIC DNA]</scope>
    <source>
        <strain evidence="5">s-12</strain>
        <strain evidence="2">S-12</strain>
    </source>
</reference>
<dbReference type="Proteomes" id="UP000570010">
    <property type="component" value="Unassembled WGS sequence"/>
</dbReference>
<name>A0A6B3W0A1_9BACI</name>
<evidence type="ECO:0000313" key="5">
    <source>
        <dbReference type="Proteomes" id="UP000570010"/>
    </source>
</evidence>
<sequence length="107" mass="12187">MGKSCQHEEDSAKSPLVPRTDEEKEKLIKRLKRIEGQVRGIQKMIEEDRYCVDILIQITAINNALKKVGMSVLERHTHHCVSSAIKLGEGDNAIEELMKVIEQFSRS</sequence>
<dbReference type="EMBL" id="JAAIWN010000025">
    <property type="protein sequence ID" value="NEY82005.1"/>
    <property type="molecule type" value="Genomic_DNA"/>
</dbReference>
<evidence type="ECO:0000313" key="3">
    <source>
        <dbReference type="EMBL" id="NEY82005.1"/>
    </source>
</evidence>
<evidence type="ECO:0000313" key="4">
    <source>
        <dbReference type="Proteomes" id="UP000472971"/>
    </source>
</evidence>
<comment type="caution">
    <text evidence="3">The sequence shown here is derived from an EMBL/GenBank/DDBJ whole genome shotgun (WGS) entry which is preliminary data.</text>
</comment>
<accession>A0A6B3W0A1</accession>
<proteinExistence type="predicted"/>
<dbReference type="EMBL" id="JACEIO010000027">
    <property type="protein sequence ID" value="MBA4537748.1"/>
    <property type="molecule type" value="Genomic_DNA"/>
</dbReference>
<protein>
    <submittedName>
        <fullName evidence="3">Metal-sensing transcriptional repressor</fullName>
    </submittedName>
</protein>
<dbReference type="InterPro" id="IPR038390">
    <property type="entry name" value="Metal_Tscrpt_repr_sf"/>
</dbReference>
<dbReference type="Proteomes" id="UP000472971">
    <property type="component" value="Unassembled WGS sequence"/>
</dbReference>
<dbReference type="GO" id="GO:0003677">
    <property type="term" value="F:DNA binding"/>
    <property type="evidence" value="ECO:0007669"/>
    <property type="project" value="InterPro"/>
</dbReference>
<organism evidence="3 4">
    <name type="scientific">Bacillus aquiflavi</name>
    <dbReference type="NCBI Taxonomy" id="2672567"/>
    <lineage>
        <taxon>Bacteria</taxon>
        <taxon>Bacillati</taxon>
        <taxon>Bacillota</taxon>
        <taxon>Bacilli</taxon>
        <taxon>Bacillales</taxon>
        <taxon>Bacillaceae</taxon>
        <taxon>Bacillus</taxon>
    </lineage>
</organism>
<dbReference type="InterPro" id="IPR003735">
    <property type="entry name" value="Metal_Tscrpt_repr"/>
</dbReference>
<dbReference type="PANTHER" id="PTHR33677:SF3">
    <property type="entry name" value="COPPER-SENSING TRANSCRIPTIONAL REPRESSOR RICR"/>
    <property type="match status" value="1"/>
</dbReference>
<reference evidence="3 4" key="1">
    <citation type="submission" date="2020-02" db="EMBL/GenBank/DDBJ databases">
        <title>Bacillus aquiflavi sp. nov., isolated from yellow water of strong flavor Chinese baijiu in Yibin region of China.</title>
        <authorList>
            <person name="Xie J."/>
        </authorList>
    </citation>
    <scope>NUCLEOTIDE SEQUENCE [LARGE SCALE GENOMIC DNA]</scope>
    <source>
        <strain evidence="3 4">3H-10</strain>
    </source>
</reference>
<dbReference type="RefSeq" id="WP_163242394.1">
    <property type="nucleotide sequence ID" value="NZ_JAAIWN010000025.1"/>
</dbReference>
<gene>
    <name evidence="3" type="ORF">G4D64_10955</name>
    <name evidence="2" type="ORF">H1Z61_11560</name>
</gene>
<dbReference type="Pfam" id="PF02583">
    <property type="entry name" value="Trns_repr_metal"/>
    <property type="match status" value="1"/>
</dbReference>
<feature type="region of interest" description="Disordered" evidence="1">
    <location>
        <begin position="1"/>
        <end position="21"/>
    </location>
</feature>
<dbReference type="AlphaFoldDB" id="A0A6B3W0A1"/>
<dbReference type="GO" id="GO:0045892">
    <property type="term" value="P:negative regulation of DNA-templated transcription"/>
    <property type="evidence" value="ECO:0007669"/>
    <property type="project" value="UniProtKB-ARBA"/>
</dbReference>
<dbReference type="Gene3D" id="1.20.58.1000">
    <property type="entry name" value="Metal-sensitive repressor, helix protomer"/>
    <property type="match status" value="1"/>
</dbReference>
<dbReference type="PANTHER" id="PTHR33677">
    <property type="entry name" value="TRANSCRIPTIONAL REPRESSOR FRMR-RELATED"/>
    <property type="match status" value="1"/>
</dbReference>
<evidence type="ECO:0000256" key="1">
    <source>
        <dbReference type="SAM" id="MobiDB-lite"/>
    </source>
</evidence>
<dbReference type="GO" id="GO:0046872">
    <property type="term" value="F:metal ion binding"/>
    <property type="evidence" value="ECO:0007669"/>
    <property type="project" value="InterPro"/>
</dbReference>
<evidence type="ECO:0000313" key="2">
    <source>
        <dbReference type="EMBL" id="MBA4537748.1"/>
    </source>
</evidence>